<dbReference type="Gene3D" id="3.30.465.10">
    <property type="match status" value="1"/>
</dbReference>
<dbReference type="InterPro" id="IPR016169">
    <property type="entry name" value="FAD-bd_PCMH_sub2"/>
</dbReference>
<reference evidence="2" key="1">
    <citation type="journal article" date="2014" name="Front. Microbiol.">
        <title>High frequency of phylogenetically diverse reductive dehalogenase-homologous genes in deep subseafloor sedimentary metagenomes.</title>
        <authorList>
            <person name="Kawai M."/>
            <person name="Futagami T."/>
            <person name="Toyoda A."/>
            <person name="Takaki Y."/>
            <person name="Nishi S."/>
            <person name="Hori S."/>
            <person name="Arai W."/>
            <person name="Tsubouchi T."/>
            <person name="Morono Y."/>
            <person name="Uchiyama I."/>
            <person name="Ito T."/>
            <person name="Fujiyama A."/>
            <person name="Inagaki F."/>
            <person name="Takami H."/>
        </authorList>
    </citation>
    <scope>NUCLEOTIDE SEQUENCE</scope>
    <source>
        <strain evidence="2">Expedition CK06-06</strain>
    </source>
</reference>
<protein>
    <recommendedName>
        <fullName evidence="1">FAD-binding PCMH-type domain-containing protein</fullName>
    </recommendedName>
</protein>
<dbReference type="GO" id="GO:0071555">
    <property type="term" value="P:cell wall organization"/>
    <property type="evidence" value="ECO:0007669"/>
    <property type="project" value="TreeGrafter"/>
</dbReference>
<evidence type="ECO:0000313" key="2">
    <source>
        <dbReference type="EMBL" id="GAI16186.1"/>
    </source>
</evidence>
<dbReference type="InterPro" id="IPR036318">
    <property type="entry name" value="FAD-bd_PCMH-like_sf"/>
</dbReference>
<dbReference type="InterPro" id="IPR006094">
    <property type="entry name" value="Oxid_FAD_bind_N"/>
</dbReference>
<sequence length="195" mass="21372">MKKQLKEYIRSAIKGRILFDEPMASRTSFRIGGPAEVWVEPKNVSSLARTIRFSRKKGIPLTVIGAGSNVLVRDKGLRGIVVSLSSVHFKIIDKTGEQSFRVSSGVKLPKLLKITRNKGLGGLEFTVGIPGTLGGAIIMNAGGKDKNISDLVTKVDLMDRSGELVSLDRRDINFGYRFSGLDDYIILGAFILSYR</sequence>
<dbReference type="GO" id="GO:0005829">
    <property type="term" value="C:cytosol"/>
    <property type="evidence" value="ECO:0007669"/>
    <property type="project" value="TreeGrafter"/>
</dbReference>
<dbReference type="PROSITE" id="PS51387">
    <property type="entry name" value="FAD_PCMH"/>
    <property type="match status" value="1"/>
</dbReference>
<comment type="caution">
    <text evidence="2">The sequence shown here is derived from an EMBL/GenBank/DDBJ whole genome shotgun (WGS) entry which is preliminary data.</text>
</comment>
<dbReference type="Pfam" id="PF01565">
    <property type="entry name" value="FAD_binding_4"/>
    <property type="match status" value="1"/>
</dbReference>
<organism evidence="2">
    <name type="scientific">marine sediment metagenome</name>
    <dbReference type="NCBI Taxonomy" id="412755"/>
    <lineage>
        <taxon>unclassified sequences</taxon>
        <taxon>metagenomes</taxon>
        <taxon>ecological metagenomes</taxon>
    </lineage>
</organism>
<dbReference type="HAMAP" id="MF_00037">
    <property type="entry name" value="MurB"/>
    <property type="match status" value="1"/>
</dbReference>
<dbReference type="GO" id="GO:0071949">
    <property type="term" value="F:FAD binding"/>
    <property type="evidence" value="ECO:0007669"/>
    <property type="project" value="InterPro"/>
</dbReference>
<dbReference type="PANTHER" id="PTHR21071:SF4">
    <property type="entry name" value="UDP-N-ACETYLENOLPYRUVOYLGLUCOSAMINE REDUCTASE"/>
    <property type="match status" value="1"/>
</dbReference>
<dbReference type="EMBL" id="BARV01010788">
    <property type="protein sequence ID" value="GAI16186.1"/>
    <property type="molecule type" value="Genomic_DNA"/>
</dbReference>
<dbReference type="InterPro" id="IPR003170">
    <property type="entry name" value="MurB"/>
</dbReference>
<name>X1MDM0_9ZZZZ</name>
<dbReference type="PANTHER" id="PTHR21071">
    <property type="entry name" value="UDP-N-ACETYLENOLPYRUVOYLGLUCOSAMINE REDUCTASE"/>
    <property type="match status" value="1"/>
</dbReference>
<dbReference type="AlphaFoldDB" id="X1MDM0"/>
<dbReference type="InterPro" id="IPR016167">
    <property type="entry name" value="FAD-bd_PCMH_sub1"/>
</dbReference>
<gene>
    <name evidence="2" type="ORF">S06H3_20747</name>
</gene>
<dbReference type="InterPro" id="IPR016166">
    <property type="entry name" value="FAD-bd_PCMH"/>
</dbReference>
<proteinExistence type="inferred from homology"/>
<dbReference type="SUPFAM" id="SSF56176">
    <property type="entry name" value="FAD-binding/transporter-associated domain-like"/>
    <property type="match status" value="1"/>
</dbReference>
<evidence type="ECO:0000259" key="1">
    <source>
        <dbReference type="PROSITE" id="PS51387"/>
    </source>
</evidence>
<dbReference type="GO" id="GO:0008762">
    <property type="term" value="F:UDP-N-acetylmuramate dehydrogenase activity"/>
    <property type="evidence" value="ECO:0007669"/>
    <property type="project" value="InterPro"/>
</dbReference>
<feature type="domain" description="FAD-binding PCMH-type" evidence="1">
    <location>
        <begin position="31"/>
        <end position="195"/>
    </location>
</feature>
<dbReference type="Gene3D" id="3.30.43.10">
    <property type="entry name" value="Uridine Diphospho-n-acetylenolpyruvylglucosamine Reductase, domain 2"/>
    <property type="match status" value="1"/>
</dbReference>
<accession>X1MDM0</accession>